<sequence>MLQFTRDIVRRNVFNANILKCQSSTSLAKLKKLQADFQREDGTLIWLKRGFSDRVLYTSTVVGCYLGVIMCLAVFYDNAKPESWKKKD</sequence>
<dbReference type="GO" id="GO:0005743">
    <property type="term" value="C:mitochondrial inner membrane"/>
    <property type="evidence" value="ECO:0007669"/>
    <property type="project" value="UniProtKB-SubCell"/>
</dbReference>
<keyword evidence="4" id="KW-0496">Mitochondrion</keyword>
<evidence type="ECO:0000256" key="6">
    <source>
        <dbReference type="SAM" id="Phobius"/>
    </source>
</evidence>
<keyword evidence="8" id="KW-1185">Reference proteome</keyword>
<dbReference type="AlphaFoldDB" id="A0A9P0XBE8"/>
<dbReference type="Proteomes" id="UP001152562">
    <property type="component" value="Unassembled WGS sequence"/>
</dbReference>
<dbReference type="SUPFAM" id="SSF81419">
    <property type="entry name" value="Mitochondrial cytochrome c oxidase subunit VIIa"/>
    <property type="match status" value="1"/>
</dbReference>
<name>A0A9P0XBE8_PIEBR</name>
<protein>
    <submittedName>
        <fullName evidence="7">Uncharacterized protein</fullName>
    </submittedName>
</protein>
<accession>A0A9P0XBE8</accession>
<comment type="similarity">
    <text evidence="2">Belongs to the cytochrome c oxidase VIIa family.</text>
</comment>
<keyword evidence="3" id="KW-0999">Mitochondrion inner membrane</keyword>
<dbReference type="Gene3D" id="4.10.91.10">
    <property type="entry name" value="Cytochrome c oxidase, subunit VIIa"/>
    <property type="match status" value="1"/>
</dbReference>
<keyword evidence="5 6" id="KW-0472">Membrane</keyword>
<keyword evidence="6" id="KW-0812">Transmembrane</keyword>
<evidence type="ECO:0000313" key="8">
    <source>
        <dbReference type="Proteomes" id="UP001152562"/>
    </source>
</evidence>
<evidence type="ECO:0000256" key="1">
    <source>
        <dbReference type="ARBA" id="ARBA00004273"/>
    </source>
</evidence>
<dbReference type="EMBL" id="CALOZG010000020">
    <property type="protein sequence ID" value="CAH4031826.1"/>
    <property type="molecule type" value="Genomic_DNA"/>
</dbReference>
<evidence type="ECO:0000256" key="3">
    <source>
        <dbReference type="ARBA" id="ARBA00022792"/>
    </source>
</evidence>
<proteinExistence type="inferred from homology"/>
<evidence type="ECO:0000313" key="7">
    <source>
        <dbReference type="EMBL" id="CAH4031826.1"/>
    </source>
</evidence>
<comment type="subcellular location">
    <subcellularLocation>
        <location evidence="1">Mitochondrion inner membrane</location>
    </subcellularLocation>
</comment>
<reference evidence="7" key="1">
    <citation type="submission" date="2022-05" db="EMBL/GenBank/DDBJ databases">
        <authorList>
            <person name="Okamura Y."/>
        </authorList>
    </citation>
    <scope>NUCLEOTIDE SEQUENCE</scope>
</reference>
<feature type="transmembrane region" description="Helical" evidence="6">
    <location>
        <begin position="55"/>
        <end position="76"/>
    </location>
</feature>
<comment type="caution">
    <text evidence="7">The sequence shown here is derived from an EMBL/GenBank/DDBJ whole genome shotgun (WGS) entry which is preliminary data.</text>
</comment>
<keyword evidence="6" id="KW-1133">Transmembrane helix</keyword>
<organism evidence="7 8">
    <name type="scientific">Pieris brassicae</name>
    <name type="common">White butterfly</name>
    <name type="synonym">Large white butterfly</name>
    <dbReference type="NCBI Taxonomy" id="7116"/>
    <lineage>
        <taxon>Eukaryota</taxon>
        <taxon>Metazoa</taxon>
        <taxon>Ecdysozoa</taxon>
        <taxon>Arthropoda</taxon>
        <taxon>Hexapoda</taxon>
        <taxon>Insecta</taxon>
        <taxon>Pterygota</taxon>
        <taxon>Neoptera</taxon>
        <taxon>Endopterygota</taxon>
        <taxon>Lepidoptera</taxon>
        <taxon>Glossata</taxon>
        <taxon>Ditrysia</taxon>
        <taxon>Papilionoidea</taxon>
        <taxon>Pieridae</taxon>
        <taxon>Pierinae</taxon>
        <taxon>Pieris</taxon>
    </lineage>
</organism>
<dbReference type="GO" id="GO:0045277">
    <property type="term" value="C:respiratory chain complex IV"/>
    <property type="evidence" value="ECO:0007669"/>
    <property type="project" value="InterPro"/>
</dbReference>
<evidence type="ECO:0000256" key="5">
    <source>
        <dbReference type="ARBA" id="ARBA00023136"/>
    </source>
</evidence>
<dbReference type="GO" id="GO:0006123">
    <property type="term" value="P:mitochondrial electron transport, cytochrome c to oxygen"/>
    <property type="evidence" value="ECO:0007669"/>
    <property type="project" value="InterPro"/>
</dbReference>
<evidence type="ECO:0000256" key="2">
    <source>
        <dbReference type="ARBA" id="ARBA00009331"/>
    </source>
</evidence>
<dbReference type="InterPro" id="IPR036539">
    <property type="entry name" value="Cyt_c_oxidase_su7a_sf"/>
</dbReference>
<evidence type="ECO:0000256" key="4">
    <source>
        <dbReference type="ARBA" id="ARBA00023128"/>
    </source>
</evidence>
<gene>
    <name evidence="7" type="ORF">PIBRA_LOCUS8289</name>
</gene>